<comment type="subcellular location">
    <subcellularLocation>
        <location evidence="1">Cell membrane</location>
        <topology evidence="1">Multi-pass membrane protein</topology>
    </subcellularLocation>
</comment>
<dbReference type="PANTHER" id="PTHR10010">
    <property type="entry name" value="SOLUTE CARRIER FAMILY 34 SODIUM PHOSPHATE , MEMBER 2-RELATED"/>
    <property type="match status" value="1"/>
</dbReference>
<accession>F2J1I3</accession>
<dbReference type="EMBL" id="CP002568">
    <property type="protein sequence ID" value="ADZ69765.1"/>
    <property type="molecule type" value="Genomic_DNA"/>
</dbReference>
<organism evidence="7 8">
    <name type="scientific">Polymorphum gilvum (strain LMG 25793 / CGMCC 1.9160 / SL003B-26A1)</name>
    <dbReference type="NCBI Taxonomy" id="991905"/>
    <lineage>
        <taxon>Bacteria</taxon>
        <taxon>Pseudomonadati</taxon>
        <taxon>Pseudomonadota</taxon>
        <taxon>Alphaproteobacteria</taxon>
        <taxon>Rhodobacterales</taxon>
        <taxon>Paracoccaceae</taxon>
        <taxon>Polymorphum</taxon>
    </lineage>
</organism>
<dbReference type="Proteomes" id="UP000008130">
    <property type="component" value="Chromosome"/>
</dbReference>
<keyword evidence="5 6" id="KW-0472">Membrane</keyword>
<feature type="transmembrane region" description="Helical" evidence="6">
    <location>
        <begin position="112"/>
        <end position="131"/>
    </location>
</feature>
<keyword evidence="3 6" id="KW-0812">Transmembrane</keyword>
<keyword evidence="8" id="KW-1185">Reference proteome</keyword>
<dbReference type="HOGENOM" id="CLU_025623_1_0_5"/>
<evidence type="ECO:0000256" key="1">
    <source>
        <dbReference type="ARBA" id="ARBA00004651"/>
    </source>
</evidence>
<evidence type="ECO:0000313" key="8">
    <source>
        <dbReference type="Proteomes" id="UP000008130"/>
    </source>
</evidence>
<dbReference type="AlphaFoldDB" id="F2J1I3"/>
<proteinExistence type="predicted"/>
<dbReference type="KEGG" id="pgv:SL003B_1337"/>
<dbReference type="GO" id="GO:0044341">
    <property type="term" value="P:sodium-dependent phosphate transport"/>
    <property type="evidence" value="ECO:0007669"/>
    <property type="project" value="InterPro"/>
</dbReference>
<evidence type="ECO:0000313" key="7">
    <source>
        <dbReference type="EMBL" id="ADZ69765.1"/>
    </source>
</evidence>
<feature type="transmembrane region" description="Helical" evidence="6">
    <location>
        <begin position="218"/>
        <end position="242"/>
    </location>
</feature>
<name>F2J1I3_POLGS</name>
<feature type="transmembrane region" description="Helical" evidence="6">
    <location>
        <begin position="248"/>
        <end position="267"/>
    </location>
</feature>
<dbReference type="NCBIfam" id="NF037997">
    <property type="entry name" value="Na_Pi_symport"/>
    <property type="match status" value="1"/>
</dbReference>
<reference evidence="7 8" key="1">
    <citation type="journal article" date="2011" name="J. Bacteriol.">
        <title>Complete genome sequence of Polymorphum gilvum SL003B-26A1T, a crude oil-degrading bacterium from oil-polluted saline soil.</title>
        <authorList>
            <person name="Li S.G."/>
            <person name="Tang Y.Q."/>
            <person name="Nie Y."/>
            <person name="Cai M."/>
            <person name="Wu X.L."/>
        </authorList>
    </citation>
    <scope>NUCLEOTIDE SEQUENCE [LARGE SCALE GENOMIC DNA]</scope>
    <source>
        <strain evidence="8">LMG 25793 / CGMCC 1.9160 / SL003B-26A1</strain>
    </source>
</reference>
<sequence>MVRAMILSVLTALGGVGLFLLGMEMLTEGLRALAGNALRRFLQRFTSTPLRGVVAGTFMTALLQSSSATTVAAVGFVGAGLLSFTQALGVIFGANIGTTMTAWVIAVLGFKLQLGTLAMPLVMIGIMLKMFAQGRWTHIGQSLAGFSLLFIGLDVMQQGLAALEGSFTPDDFPPDTLLGRLQLILAGAAISGITQASAAGIAAAMAAMSAGTISFPQAAALVIGMNVGTTVTAVLAGLGGSVAMRRTAYAHLVFNLLTGAIAFLLLIPLHHTIEVLTAGDTPAEAQMALAGFHTVFNVLGVLLIIGLVRPFAQFVIRLVPDRGPNLTGTLDDRLLADPPAALDALQAATANTASTLFSLLETRLRDRSAASPRREMLEIKSALEEIGRFAERIKTPPNQAAVHAIHMAAIHTIDHLDRLSERCAQTDRIYTVVATPELAKRGEELRQALRDFVAQGVAGADEDRANRLRKRLREDRHALRETIVLKAAEGELAASEATARLDAIRWAHRVSYHVWRIIHHQKAIAEAHARPVQPGPRLGETIEEEL</sequence>
<evidence type="ECO:0000256" key="6">
    <source>
        <dbReference type="SAM" id="Phobius"/>
    </source>
</evidence>
<feature type="transmembrane region" description="Helical" evidence="6">
    <location>
        <begin position="288"/>
        <end position="308"/>
    </location>
</feature>
<dbReference type="GO" id="GO:0005886">
    <property type="term" value="C:plasma membrane"/>
    <property type="evidence" value="ECO:0007669"/>
    <property type="project" value="UniProtKB-SubCell"/>
</dbReference>
<dbReference type="PATRIC" id="fig|991905.3.peg.1373"/>
<keyword evidence="2" id="KW-1003">Cell membrane</keyword>
<dbReference type="eggNOG" id="COG1283">
    <property type="taxonomic scope" value="Bacteria"/>
</dbReference>
<dbReference type="GO" id="GO:0005436">
    <property type="term" value="F:sodium:phosphate symporter activity"/>
    <property type="evidence" value="ECO:0007669"/>
    <property type="project" value="InterPro"/>
</dbReference>
<gene>
    <name evidence="7" type="ordered locus">SL003B_1337</name>
</gene>
<protein>
    <submittedName>
        <fullName evidence="7">Na/Pi-cotransporter II-related protein, putative</fullName>
    </submittedName>
</protein>
<evidence type="ECO:0000256" key="5">
    <source>
        <dbReference type="ARBA" id="ARBA00023136"/>
    </source>
</evidence>
<dbReference type="InterPro" id="IPR003841">
    <property type="entry name" value="Na/Pi_transpt"/>
</dbReference>
<evidence type="ECO:0000256" key="2">
    <source>
        <dbReference type="ARBA" id="ARBA00022475"/>
    </source>
</evidence>
<dbReference type="PANTHER" id="PTHR10010:SF46">
    <property type="entry name" value="SODIUM-DEPENDENT PHOSPHATE TRANSPORT PROTEIN 2B"/>
    <property type="match status" value="1"/>
</dbReference>
<feature type="transmembrane region" description="Helical" evidence="6">
    <location>
        <begin position="183"/>
        <end position="206"/>
    </location>
</feature>
<evidence type="ECO:0000256" key="3">
    <source>
        <dbReference type="ARBA" id="ARBA00022692"/>
    </source>
</evidence>
<dbReference type="Pfam" id="PF02690">
    <property type="entry name" value="Na_Pi_cotrans"/>
    <property type="match status" value="2"/>
</dbReference>
<keyword evidence="4 6" id="KW-1133">Transmembrane helix</keyword>
<evidence type="ECO:0000256" key="4">
    <source>
        <dbReference type="ARBA" id="ARBA00022989"/>
    </source>
</evidence>